<dbReference type="GO" id="GO:0051287">
    <property type="term" value="F:NAD binding"/>
    <property type="evidence" value="ECO:0007669"/>
    <property type="project" value="InterPro"/>
</dbReference>
<dbReference type="EMBL" id="CP119944">
    <property type="protein sequence ID" value="WFC99414.1"/>
    <property type="molecule type" value="Genomic_DNA"/>
</dbReference>
<dbReference type="GO" id="GO:0016618">
    <property type="term" value="F:hydroxypyruvate reductase [NAD(P)H] activity"/>
    <property type="evidence" value="ECO:0007669"/>
    <property type="project" value="TreeGrafter"/>
</dbReference>
<dbReference type="PANTHER" id="PTHR10996">
    <property type="entry name" value="2-HYDROXYACID DEHYDROGENASE-RELATED"/>
    <property type="match status" value="1"/>
</dbReference>
<protein>
    <recommendedName>
        <fullName evidence="2">D-isomer specific 2-hydroxyacid dehydrogenase NAD-binding domain-containing protein</fullName>
    </recommendedName>
</protein>
<name>A0AAJ5YZH1_9BASI</name>
<dbReference type="Pfam" id="PF02826">
    <property type="entry name" value="2-Hacid_dh_C"/>
    <property type="match status" value="2"/>
</dbReference>
<feature type="domain" description="D-isomer specific 2-hydroxyacid dehydrogenase NAD-binding" evidence="2">
    <location>
        <begin position="211"/>
        <end position="329"/>
    </location>
</feature>
<gene>
    <name evidence="3" type="ORF">MYAM1_002158</name>
</gene>
<dbReference type="CDD" id="cd05301">
    <property type="entry name" value="GDH"/>
    <property type="match status" value="1"/>
</dbReference>
<dbReference type="GO" id="GO:0005829">
    <property type="term" value="C:cytosol"/>
    <property type="evidence" value="ECO:0007669"/>
    <property type="project" value="TreeGrafter"/>
</dbReference>
<dbReference type="AlphaFoldDB" id="A0AAJ5YZH1"/>
<keyword evidence="4" id="KW-1185">Reference proteome</keyword>
<dbReference type="Gene3D" id="3.40.50.720">
    <property type="entry name" value="NAD(P)-binding Rossmann-like Domain"/>
    <property type="match status" value="2"/>
</dbReference>
<dbReference type="InterPro" id="IPR029753">
    <property type="entry name" value="D-isomer_DH_CS"/>
</dbReference>
<proteinExistence type="predicted"/>
<dbReference type="SUPFAM" id="SSF52283">
    <property type="entry name" value="Formate/glycerate dehydrogenase catalytic domain-like"/>
    <property type="match status" value="1"/>
</dbReference>
<reference evidence="3 4" key="1">
    <citation type="submission" date="2023-03" db="EMBL/GenBank/DDBJ databases">
        <title>Mating type loci evolution in Malassezia.</title>
        <authorList>
            <person name="Coelho M.A."/>
        </authorList>
    </citation>
    <scope>NUCLEOTIDE SEQUENCE [LARGE SCALE GENOMIC DNA]</scope>
    <source>
        <strain evidence="3 4">CBS 9725</strain>
    </source>
</reference>
<evidence type="ECO:0000259" key="2">
    <source>
        <dbReference type="Pfam" id="PF02826"/>
    </source>
</evidence>
<feature type="domain" description="D-isomer specific 2-hydroxyacid dehydrogenase NAD-binding" evidence="2">
    <location>
        <begin position="123"/>
        <end position="195"/>
    </location>
</feature>
<evidence type="ECO:0000313" key="3">
    <source>
        <dbReference type="EMBL" id="WFC99414.1"/>
    </source>
</evidence>
<organism evidence="3 4">
    <name type="scientific">Malassezia yamatoensis</name>
    <dbReference type="NCBI Taxonomy" id="253288"/>
    <lineage>
        <taxon>Eukaryota</taxon>
        <taxon>Fungi</taxon>
        <taxon>Dikarya</taxon>
        <taxon>Basidiomycota</taxon>
        <taxon>Ustilaginomycotina</taxon>
        <taxon>Malasseziomycetes</taxon>
        <taxon>Malasseziales</taxon>
        <taxon>Malasseziaceae</taxon>
        <taxon>Malassezia</taxon>
    </lineage>
</organism>
<dbReference type="InterPro" id="IPR006140">
    <property type="entry name" value="D-isomer_DH_NAD-bd"/>
</dbReference>
<dbReference type="InterPro" id="IPR036291">
    <property type="entry name" value="NAD(P)-bd_dom_sf"/>
</dbReference>
<sequence>MSSERPLVVLTSDIPGDLLRDASDKGKIKLRIWKPGKGDEKRTCAPREWVMDNIQGASALLIQLQTKVDEELLQKAGESLKVVSTMSVGYDHIDLEACAKHHVRLGYTPGVLNEAVADTALLLTLMVTRHASTAHRLVVDGEWPSTPMRPLTLAGPSVQGKTIGFLGFGEIAQCAARRFMAFKPKRIVYTASKPKPFDPHSDLFQTLMDDMLTTYYDKHKRFPVEVENIPDLREMAAEADILIVIANYTKSTHHAINADVLKNMKKTAYVVNVARGPLIDTDALVDALKHDQIAGTGLDVIEGEPNITPDHAILSEDLKDKVVLLPHIGSATYEARQGMARLAELNLLGGLHLREDGPADKFDAEITERK</sequence>
<dbReference type="InterPro" id="IPR050223">
    <property type="entry name" value="D-isomer_2-hydroxyacid_DH"/>
</dbReference>
<dbReference type="Proteomes" id="UP001219567">
    <property type="component" value="Chromosome 2"/>
</dbReference>
<evidence type="ECO:0000313" key="4">
    <source>
        <dbReference type="Proteomes" id="UP001219567"/>
    </source>
</evidence>
<accession>A0AAJ5YZH1</accession>
<dbReference type="GO" id="GO:0030267">
    <property type="term" value="F:glyoxylate reductase (NADPH) activity"/>
    <property type="evidence" value="ECO:0007669"/>
    <property type="project" value="TreeGrafter"/>
</dbReference>
<dbReference type="SUPFAM" id="SSF51735">
    <property type="entry name" value="NAD(P)-binding Rossmann-fold domains"/>
    <property type="match status" value="1"/>
</dbReference>
<dbReference type="PANTHER" id="PTHR10996:SF277">
    <property type="entry name" value="GLYOXYLATE REDUCTASE_HYDROXYPYRUVATE REDUCTASE"/>
    <property type="match status" value="1"/>
</dbReference>
<dbReference type="PROSITE" id="PS00671">
    <property type="entry name" value="D_2_HYDROXYACID_DH_3"/>
    <property type="match status" value="1"/>
</dbReference>
<keyword evidence="1" id="KW-0560">Oxidoreductase</keyword>
<evidence type="ECO:0000256" key="1">
    <source>
        <dbReference type="ARBA" id="ARBA00023002"/>
    </source>
</evidence>